<dbReference type="Pfam" id="PF00271">
    <property type="entry name" value="Helicase_C"/>
    <property type="match status" value="1"/>
</dbReference>
<gene>
    <name evidence="10" type="ORF">SAMN04488052_101474</name>
</gene>
<dbReference type="InterPro" id="IPR014001">
    <property type="entry name" value="Helicase_ATP-bd"/>
</dbReference>
<name>A0A1H8QC97_9GAMM</name>
<dbReference type="STRING" id="406100.SAMN04488052_101474"/>
<dbReference type="NCBIfam" id="TIGR01967">
    <property type="entry name" value="DEAH_box_HrpA"/>
    <property type="match status" value="1"/>
</dbReference>
<dbReference type="InterPro" id="IPR024590">
    <property type="entry name" value="HrpA_C"/>
</dbReference>
<dbReference type="Pfam" id="PF07717">
    <property type="entry name" value="OB_NTP_bind"/>
    <property type="match status" value="1"/>
</dbReference>
<comment type="catalytic activity">
    <reaction evidence="7">
        <text>ATP + H2O = ADP + phosphate + H(+)</text>
        <dbReference type="Rhea" id="RHEA:13065"/>
        <dbReference type="ChEBI" id="CHEBI:15377"/>
        <dbReference type="ChEBI" id="CHEBI:15378"/>
        <dbReference type="ChEBI" id="CHEBI:30616"/>
        <dbReference type="ChEBI" id="CHEBI:43474"/>
        <dbReference type="ChEBI" id="CHEBI:456216"/>
        <dbReference type="EC" id="3.6.4.13"/>
    </reaction>
</comment>
<dbReference type="SMART" id="SM00847">
    <property type="entry name" value="HA2"/>
    <property type="match status" value="1"/>
</dbReference>
<accession>A0A1H8QC97</accession>
<dbReference type="InterPro" id="IPR048333">
    <property type="entry name" value="HA2_WH"/>
</dbReference>
<evidence type="ECO:0000259" key="8">
    <source>
        <dbReference type="PROSITE" id="PS51192"/>
    </source>
</evidence>
<dbReference type="InterPro" id="IPR027417">
    <property type="entry name" value="P-loop_NTPase"/>
</dbReference>
<dbReference type="GO" id="GO:0003724">
    <property type="term" value="F:RNA helicase activity"/>
    <property type="evidence" value="ECO:0007669"/>
    <property type="project" value="UniProtKB-EC"/>
</dbReference>
<dbReference type="InterPro" id="IPR010222">
    <property type="entry name" value="RNA_helicase_HrpA"/>
</dbReference>
<dbReference type="Pfam" id="PF11898">
    <property type="entry name" value="DUF3418"/>
    <property type="match status" value="1"/>
</dbReference>
<dbReference type="GO" id="GO:0003723">
    <property type="term" value="F:RNA binding"/>
    <property type="evidence" value="ECO:0007669"/>
    <property type="project" value="TreeGrafter"/>
</dbReference>
<dbReference type="GO" id="GO:0005524">
    <property type="term" value="F:ATP binding"/>
    <property type="evidence" value="ECO:0007669"/>
    <property type="project" value="UniProtKB-KW"/>
</dbReference>
<dbReference type="EMBL" id="FOEG01000001">
    <property type="protein sequence ID" value="SEO51544.1"/>
    <property type="molecule type" value="Genomic_DNA"/>
</dbReference>
<keyword evidence="6" id="KW-0067">ATP-binding</keyword>
<dbReference type="InterPro" id="IPR007502">
    <property type="entry name" value="Helicase-assoc_dom"/>
</dbReference>
<dbReference type="Proteomes" id="UP000199657">
    <property type="component" value="Unassembled WGS sequence"/>
</dbReference>
<dbReference type="InterPro" id="IPR011709">
    <property type="entry name" value="DEAD-box_helicase_OB_fold"/>
</dbReference>
<dbReference type="PANTHER" id="PTHR18934:SF99">
    <property type="entry name" value="ATP-DEPENDENT RNA HELICASE DHX37-RELATED"/>
    <property type="match status" value="1"/>
</dbReference>
<dbReference type="EC" id="3.6.4.13" evidence="2"/>
<dbReference type="Gene3D" id="1.20.120.1080">
    <property type="match status" value="1"/>
</dbReference>
<dbReference type="PANTHER" id="PTHR18934">
    <property type="entry name" value="ATP-DEPENDENT RNA HELICASE"/>
    <property type="match status" value="1"/>
</dbReference>
<dbReference type="FunFam" id="1.20.120.1080:FF:000005">
    <property type="entry name" value="ATP-dependent helicase HrpA"/>
    <property type="match status" value="1"/>
</dbReference>
<sequence length="1300" mass="146849">MTGGGANGDTNSLDTLAERIGKTLAADRRGFRKRLQGLRRRASSGKPYDRGLQQLSSAMDASVALRERRIASLPVPDFSQDLPVNDHREALAEAIRKHQVVVVCGETGSGKSTQLPKICLELGRGVDGMIAHTQPRRLAARTLATRIAEELHSEVGEAVGYRIRFTDRVSDRTHVKLVTDGMLLAEIQGGRTLDAYDTIIIDEAHERSLNIDFLLGYLKQLLPKRPDLKVIITSATIDPERFSRHFDDAPIVHVSGRTYPVEVRYRPLAGESGDDRDRDQQTAIVDAVDELARQGPGDILVFLASEREIRETAEALRKHHPPGTEVLPLFARLSAAEQQRAFQSHAGRRIVLATNVAETSVTVPGIRYVVDTGVVRLSRYSFRTKVQRLPIEPISQASANQRAGRCGREAPGVCIRLYGEDDFLGRPAFTDPEIVRTNLAAVILQMRHLGLGAVEDFPFIQPPDSRYVKDGYRLLHELGAVDGQWQLTDLGHQLARLPVDPTIARMLMAGNQEQSLAEILVIASALSIQDPRERPLEAQQAADQAHAQWRDERSDFLAYVHLWAAYQASKKALSRNKLDRWCRDHFLSPLRMREWSDVHRQLKELVTGMGLRPNTEPADYLPIHRALLAGLLGNVAMRSDEQGYIGPRNLKLTIFPGSALAKKRPKWIAAAEIVETSRVFARTVASIDPREVEQLAGHLVQRTYNEPHWDRRRGRVTAYETVTLYGLPLVTGRKVDYGRVDSADAREVFLRQGLAEDRVDSKGAFLEHNRTLIAEIEALEDKSRRRDVLVDVDRLYAFYAERVPEGISDLRSFEHWRKQDERTHPRRLYLTREALMQHDAATVTAERYPEQLAVGDLRLPLQYHFEPGHPDDGVSLQVPLAALNQLRPDPLEWLVPGLVEEKVTALIRGLPKALRRNFVPAPDFARAALDAISPADGSLTDALRRQLHRMTGVDVPPETWDAVELPDHLIMNIQVLDTEGEVISRGRDLAALQQALGDRASEGFQVATPDPQWEREHITRWDFDALPRTVEFEQHGVTVRGYPALVDAGNTVALRILDSSEAADESTRRGVRRLLRLQLREQVQYLRDNLPGFQQMALQYRGLGGSDALRDDIIDAVVDAVFIGDQPLPADAEAFQAMLEAGRGQLVEEGERFARRVARMLERYHGLKKALKEPRGLEGMDSFRDMNEHLNHLVFPGFLLAHRSELLAHLPRYLDGLQHRVEKQREDPRRDAQRTHQVRPWWEAWVERAARHERDGIVDPELHRFRHLLEEFRISLFAQHLGTATPASEKRLRQQWQAVR</sequence>
<dbReference type="FunFam" id="3.40.50.300:FF:000439">
    <property type="entry name" value="ATP-dependent RNA helicase HrpA"/>
    <property type="match status" value="1"/>
</dbReference>
<evidence type="ECO:0000256" key="3">
    <source>
        <dbReference type="ARBA" id="ARBA00022741"/>
    </source>
</evidence>
<evidence type="ECO:0000313" key="11">
    <source>
        <dbReference type="Proteomes" id="UP000199657"/>
    </source>
</evidence>
<dbReference type="Pfam" id="PF00270">
    <property type="entry name" value="DEAD"/>
    <property type="match status" value="1"/>
</dbReference>
<dbReference type="OrthoDB" id="9805617at2"/>
<organism evidence="10 11">
    <name type="scientific">Aquisalimonas asiatica</name>
    <dbReference type="NCBI Taxonomy" id="406100"/>
    <lineage>
        <taxon>Bacteria</taxon>
        <taxon>Pseudomonadati</taxon>
        <taxon>Pseudomonadota</taxon>
        <taxon>Gammaproteobacteria</taxon>
        <taxon>Chromatiales</taxon>
        <taxon>Ectothiorhodospiraceae</taxon>
        <taxon>Aquisalimonas</taxon>
    </lineage>
</organism>
<evidence type="ECO:0000256" key="7">
    <source>
        <dbReference type="ARBA" id="ARBA00047984"/>
    </source>
</evidence>
<evidence type="ECO:0000313" key="10">
    <source>
        <dbReference type="EMBL" id="SEO51544.1"/>
    </source>
</evidence>
<dbReference type="Pfam" id="PF21010">
    <property type="entry name" value="HA2_C"/>
    <property type="match status" value="1"/>
</dbReference>
<dbReference type="SUPFAM" id="SSF52540">
    <property type="entry name" value="P-loop containing nucleoside triphosphate hydrolases"/>
    <property type="match status" value="1"/>
</dbReference>
<reference evidence="10 11" key="1">
    <citation type="submission" date="2016-10" db="EMBL/GenBank/DDBJ databases">
        <authorList>
            <person name="de Groot N.N."/>
        </authorList>
    </citation>
    <scope>NUCLEOTIDE SEQUENCE [LARGE SCALE GENOMIC DNA]</scope>
    <source>
        <strain evidence="10 11">CGMCC 1.6291</strain>
    </source>
</reference>
<keyword evidence="4" id="KW-0378">Hydrolase</keyword>
<dbReference type="FunFam" id="3.40.50.300:FF:000575">
    <property type="entry name" value="ATP-dependent helicase hrpA"/>
    <property type="match status" value="1"/>
</dbReference>
<keyword evidence="5 10" id="KW-0347">Helicase</keyword>
<keyword evidence="11" id="KW-1185">Reference proteome</keyword>
<evidence type="ECO:0000256" key="5">
    <source>
        <dbReference type="ARBA" id="ARBA00022806"/>
    </source>
</evidence>
<dbReference type="Gene3D" id="3.40.50.300">
    <property type="entry name" value="P-loop containing nucleotide triphosphate hydrolases"/>
    <property type="match status" value="2"/>
</dbReference>
<proteinExistence type="inferred from homology"/>
<protein>
    <recommendedName>
        <fullName evidence="2">RNA helicase</fullName>
        <ecNumber evidence="2">3.6.4.13</ecNumber>
    </recommendedName>
</protein>
<evidence type="ECO:0000259" key="9">
    <source>
        <dbReference type="PROSITE" id="PS51194"/>
    </source>
</evidence>
<feature type="domain" description="Helicase ATP-binding" evidence="8">
    <location>
        <begin position="92"/>
        <end position="255"/>
    </location>
</feature>
<dbReference type="SMART" id="SM00487">
    <property type="entry name" value="DEXDc"/>
    <property type="match status" value="1"/>
</dbReference>
<dbReference type="SMART" id="SM00490">
    <property type="entry name" value="HELICc"/>
    <property type="match status" value="1"/>
</dbReference>
<evidence type="ECO:0000256" key="1">
    <source>
        <dbReference type="ARBA" id="ARBA00008792"/>
    </source>
</evidence>
<dbReference type="CDD" id="cd18791">
    <property type="entry name" value="SF2_C_RHA"/>
    <property type="match status" value="1"/>
</dbReference>
<dbReference type="InterPro" id="IPR003593">
    <property type="entry name" value="AAA+_ATPase"/>
</dbReference>
<dbReference type="InterPro" id="IPR011545">
    <property type="entry name" value="DEAD/DEAH_box_helicase_dom"/>
</dbReference>
<dbReference type="PROSITE" id="PS51192">
    <property type="entry name" value="HELICASE_ATP_BIND_1"/>
    <property type="match status" value="1"/>
</dbReference>
<evidence type="ECO:0000256" key="2">
    <source>
        <dbReference type="ARBA" id="ARBA00012552"/>
    </source>
</evidence>
<dbReference type="GO" id="GO:0016787">
    <property type="term" value="F:hydrolase activity"/>
    <property type="evidence" value="ECO:0007669"/>
    <property type="project" value="UniProtKB-KW"/>
</dbReference>
<dbReference type="Pfam" id="PF04408">
    <property type="entry name" value="WHD_HA2"/>
    <property type="match status" value="1"/>
</dbReference>
<keyword evidence="3" id="KW-0547">Nucleotide-binding</keyword>
<dbReference type="PROSITE" id="PS51194">
    <property type="entry name" value="HELICASE_CTER"/>
    <property type="match status" value="1"/>
</dbReference>
<evidence type="ECO:0000256" key="6">
    <source>
        <dbReference type="ARBA" id="ARBA00022840"/>
    </source>
</evidence>
<dbReference type="NCBIfam" id="NF008348">
    <property type="entry name" value="PRK11131.1"/>
    <property type="match status" value="1"/>
</dbReference>
<dbReference type="RefSeq" id="WP_091639592.1">
    <property type="nucleotide sequence ID" value="NZ_FOEG01000001.1"/>
</dbReference>
<evidence type="ECO:0000256" key="4">
    <source>
        <dbReference type="ARBA" id="ARBA00022801"/>
    </source>
</evidence>
<dbReference type="SMART" id="SM00382">
    <property type="entry name" value="AAA"/>
    <property type="match status" value="1"/>
</dbReference>
<comment type="similarity">
    <text evidence="1">Belongs to the DEAD box helicase family. DEAH subfamily.</text>
</comment>
<dbReference type="InterPro" id="IPR001650">
    <property type="entry name" value="Helicase_C-like"/>
</dbReference>
<feature type="domain" description="Helicase C-terminal" evidence="9">
    <location>
        <begin position="283"/>
        <end position="450"/>
    </location>
</feature>